<dbReference type="GeneID" id="117565019"/>
<dbReference type="GO" id="GO:0045666">
    <property type="term" value="P:positive regulation of neuron differentiation"/>
    <property type="evidence" value="ECO:0007669"/>
    <property type="project" value="InterPro"/>
</dbReference>
<comment type="subcellular location">
    <subcellularLocation>
        <location evidence="1">Nucleus</location>
    </subcellularLocation>
</comment>
<dbReference type="PANTHER" id="PTHR35346">
    <property type="entry name" value="BEN DOMAIN-CONTAINING PROTEIN 6"/>
    <property type="match status" value="1"/>
</dbReference>
<protein>
    <submittedName>
        <fullName evidence="9">Early boundary activity protein 2</fullName>
    </submittedName>
</protein>
<evidence type="ECO:0000256" key="6">
    <source>
        <dbReference type="SAM" id="MobiDB-lite"/>
    </source>
</evidence>
<evidence type="ECO:0000256" key="2">
    <source>
        <dbReference type="ARBA" id="ARBA00022491"/>
    </source>
</evidence>
<dbReference type="Gene3D" id="1.10.10.2590">
    <property type="entry name" value="BEN domain"/>
    <property type="match status" value="1"/>
</dbReference>
<dbReference type="InterPro" id="IPR037496">
    <property type="entry name" value="BEND6-like"/>
</dbReference>
<accession>A0A9C6SQY0</accession>
<sequence length="383" mass="43732">MDEYTNIDVRRTCKSFLDDSSQQKQLARINRHPAFFQPQHSFSAPQLYPEFLKLFAPHFSPYHYNSAQMDLERLFNKPVSQEQQQPQQTTAKQHPPQGALVPSRPALVPLQQVPIAQRMPSNQLPPKKAIQRHPILNVKVVNKVELPPLEPLPPIEDSFMEEVKRIETTQGQYKMFFGRMMDMMDTLCRRYDGLEEEPEPMADSDDEETEEPPPPPSKRQRPIDRSATNSPDCDMSDEEEEEEEEDLSKYPERIELPDGSYKYVLGPNGTTITSKEYGQVAWPNAPVATRGLLMVVFTSDDLATHTLTGKPSPAFYGRERPPKKMLDPDRVEDIIVTVMNRTGGKERHIRGTITTKCADTAKKYKRRAKKLAESEAINQGQGQ</sequence>
<feature type="region of interest" description="Disordered" evidence="6">
    <location>
        <begin position="196"/>
        <end position="253"/>
    </location>
</feature>
<dbReference type="PROSITE" id="PS51457">
    <property type="entry name" value="BEN"/>
    <property type="match status" value="1"/>
</dbReference>
<gene>
    <name evidence="9" type="primary">LOC117565019</name>
</gene>
<keyword evidence="2" id="KW-0678">Repressor</keyword>
<evidence type="ECO:0000259" key="7">
    <source>
        <dbReference type="PROSITE" id="PS51457"/>
    </source>
</evidence>
<keyword evidence="3" id="KW-0805">Transcription regulation</keyword>
<feature type="domain" description="BEN" evidence="7">
    <location>
        <begin position="267"/>
        <end position="364"/>
    </location>
</feature>
<feature type="region of interest" description="Disordered" evidence="6">
    <location>
        <begin position="78"/>
        <end position="101"/>
    </location>
</feature>
<feature type="compositionally biased region" description="Low complexity" evidence="6">
    <location>
        <begin position="81"/>
        <end position="97"/>
    </location>
</feature>
<organism evidence="8 9">
    <name type="scientific">Drosophila albomicans</name>
    <name type="common">Fruit fly</name>
    <dbReference type="NCBI Taxonomy" id="7291"/>
    <lineage>
        <taxon>Eukaryota</taxon>
        <taxon>Metazoa</taxon>
        <taxon>Ecdysozoa</taxon>
        <taxon>Arthropoda</taxon>
        <taxon>Hexapoda</taxon>
        <taxon>Insecta</taxon>
        <taxon>Pterygota</taxon>
        <taxon>Neoptera</taxon>
        <taxon>Endopterygota</taxon>
        <taxon>Diptera</taxon>
        <taxon>Brachycera</taxon>
        <taxon>Muscomorpha</taxon>
        <taxon>Ephydroidea</taxon>
        <taxon>Drosophilidae</taxon>
        <taxon>Drosophila</taxon>
    </lineage>
</organism>
<dbReference type="GO" id="GO:0003677">
    <property type="term" value="F:DNA binding"/>
    <property type="evidence" value="ECO:0007669"/>
    <property type="project" value="InterPro"/>
</dbReference>
<evidence type="ECO:0000256" key="4">
    <source>
        <dbReference type="ARBA" id="ARBA00023163"/>
    </source>
</evidence>
<evidence type="ECO:0000313" key="9">
    <source>
        <dbReference type="RefSeq" id="XP_051857895.1"/>
    </source>
</evidence>
<dbReference type="Proteomes" id="UP000515160">
    <property type="component" value="Chromosome 2L"/>
</dbReference>
<dbReference type="GO" id="GO:0045746">
    <property type="term" value="P:negative regulation of Notch signaling pathway"/>
    <property type="evidence" value="ECO:0007669"/>
    <property type="project" value="InterPro"/>
</dbReference>
<keyword evidence="4" id="KW-0804">Transcription</keyword>
<feature type="compositionally biased region" description="Acidic residues" evidence="6">
    <location>
        <begin position="196"/>
        <end position="211"/>
    </location>
</feature>
<keyword evidence="8" id="KW-1185">Reference proteome</keyword>
<evidence type="ECO:0000256" key="5">
    <source>
        <dbReference type="ARBA" id="ARBA00023242"/>
    </source>
</evidence>
<dbReference type="PANTHER" id="PTHR35346:SF1">
    <property type="entry name" value="BEN DOMAIN-CONTAINING PROTEIN 6"/>
    <property type="match status" value="1"/>
</dbReference>
<evidence type="ECO:0000313" key="8">
    <source>
        <dbReference type="Proteomes" id="UP000515160"/>
    </source>
</evidence>
<feature type="compositionally biased region" description="Acidic residues" evidence="6">
    <location>
        <begin position="234"/>
        <end position="246"/>
    </location>
</feature>
<dbReference type="AlphaFoldDB" id="A0A9C6SQY0"/>
<dbReference type="RefSeq" id="XP_051857895.1">
    <property type="nucleotide sequence ID" value="XM_052001935.1"/>
</dbReference>
<dbReference type="SMART" id="SM01025">
    <property type="entry name" value="BEN"/>
    <property type="match status" value="1"/>
</dbReference>
<dbReference type="GO" id="GO:0005634">
    <property type="term" value="C:nucleus"/>
    <property type="evidence" value="ECO:0007669"/>
    <property type="project" value="UniProtKB-SubCell"/>
</dbReference>
<dbReference type="Pfam" id="PF10523">
    <property type="entry name" value="BEN"/>
    <property type="match status" value="1"/>
</dbReference>
<dbReference type="CTD" id="33442"/>
<keyword evidence="5" id="KW-0539">Nucleus</keyword>
<name>A0A9C6SQY0_DROAB</name>
<evidence type="ECO:0000256" key="1">
    <source>
        <dbReference type="ARBA" id="ARBA00004123"/>
    </source>
</evidence>
<dbReference type="InterPro" id="IPR018379">
    <property type="entry name" value="BEN_domain"/>
</dbReference>
<dbReference type="GO" id="GO:0003714">
    <property type="term" value="F:transcription corepressor activity"/>
    <property type="evidence" value="ECO:0007669"/>
    <property type="project" value="InterPro"/>
</dbReference>
<reference evidence="9" key="1">
    <citation type="submission" date="2025-08" db="UniProtKB">
        <authorList>
            <consortium name="RefSeq"/>
        </authorList>
    </citation>
    <scope>IDENTIFICATION</scope>
    <source>
        <strain evidence="9">15112-1751.03</strain>
        <tissue evidence="9">Whole Adult</tissue>
    </source>
</reference>
<dbReference type="OrthoDB" id="8186171at2759"/>
<evidence type="ECO:0000256" key="3">
    <source>
        <dbReference type="ARBA" id="ARBA00023015"/>
    </source>
</evidence>
<proteinExistence type="predicted"/>